<dbReference type="InterPro" id="IPR037229">
    <property type="entry name" value="Ribosomal_bL35_sf"/>
</dbReference>
<dbReference type="AlphaFoldDB" id="A0AAD3CFT5"/>
<comment type="similarity">
    <text evidence="1">Belongs to the bacterial ribosomal protein bL35 family.</text>
</comment>
<accession>A0AAD3CFT5</accession>
<keyword evidence="6" id="KW-1185">Reference proteome</keyword>
<dbReference type="InterPro" id="IPR018265">
    <property type="entry name" value="Ribosomal_bL35_CS"/>
</dbReference>
<dbReference type="GO" id="GO:0005840">
    <property type="term" value="C:ribosome"/>
    <property type="evidence" value="ECO:0007669"/>
    <property type="project" value="UniProtKB-KW"/>
</dbReference>
<dbReference type="GO" id="GO:1990904">
    <property type="term" value="C:ribonucleoprotein complex"/>
    <property type="evidence" value="ECO:0007669"/>
    <property type="project" value="UniProtKB-KW"/>
</dbReference>
<evidence type="ECO:0000313" key="6">
    <source>
        <dbReference type="Proteomes" id="UP001054902"/>
    </source>
</evidence>
<organism evidence="5 6">
    <name type="scientific">Chaetoceros tenuissimus</name>
    <dbReference type="NCBI Taxonomy" id="426638"/>
    <lineage>
        <taxon>Eukaryota</taxon>
        <taxon>Sar</taxon>
        <taxon>Stramenopiles</taxon>
        <taxon>Ochrophyta</taxon>
        <taxon>Bacillariophyta</taxon>
        <taxon>Coscinodiscophyceae</taxon>
        <taxon>Chaetocerotophycidae</taxon>
        <taxon>Chaetocerotales</taxon>
        <taxon>Chaetocerotaceae</taxon>
        <taxon>Chaetoceros</taxon>
    </lineage>
</organism>
<evidence type="ECO:0008006" key="7">
    <source>
        <dbReference type="Google" id="ProtNLM"/>
    </source>
</evidence>
<evidence type="ECO:0000256" key="1">
    <source>
        <dbReference type="ARBA" id="ARBA00006598"/>
    </source>
</evidence>
<evidence type="ECO:0000256" key="2">
    <source>
        <dbReference type="ARBA" id="ARBA00022980"/>
    </source>
</evidence>
<keyword evidence="3" id="KW-0687">Ribonucleoprotein</keyword>
<proteinExistence type="inferred from homology"/>
<dbReference type="PROSITE" id="PS00936">
    <property type="entry name" value="RIBOSOMAL_L35"/>
    <property type="match status" value="1"/>
</dbReference>
<dbReference type="EMBL" id="BLLK01000020">
    <property type="protein sequence ID" value="GFH45312.1"/>
    <property type="molecule type" value="Genomic_DNA"/>
</dbReference>
<dbReference type="Pfam" id="PF01632">
    <property type="entry name" value="Ribosomal_L35p"/>
    <property type="match status" value="1"/>
</dbReference>
<feature type="region of interest" description="Disordered" evidence="4">
    <location>
        <begin position="39"/>
        <end position="75"/>
    </location>
</feature>
<dbReference type="GO" id="GO:0003735">
    <property type="term" value="F:structural constituent of ribosome"/>
    <property type="evidence" value="ECO:0007669"/>
    <property type="project" value="InterPro"/>
</dbReference>
<protein>
    <recommendedName>
        <fullName evidence="7">50S ribosomal protein L35</fullName>
    </recommendedName>
</protein>
<dbReference type="GO" id="GO:0006412">
    <property type="term" value="P:translation"/>
    <property type="evidence" value="ECO:0007669"/>
    <property type="project" value="InterPro"/>
</dbReference>
<dbReference type="Proteomes" id="UP001054902">
    <property type="component" value="Unassembled WGS sequence"/>
</dbReference>
<evidence type="ECO:0000256" key="3">
    <source>
        <dbReference type="ARBA" id="ARBA00023274"/>
    </source>
</evidence>
<name>A0AAD3CFT5_9STRA</name>
<evidence type="ECO:0000313" key="5">
    <source>
        <dbReference type="EMBL" id="GFH45312.1"/>
    </source>
</evidence>
<gene>
    <name evidence="5" type="ORF">CTEN210_01786</name>
</gene>
<evidence type="ECO:0000256" key="4">
    <source>
        <dbReference type="SAM" id="MobiDB-lite"/>
    </source>
</evidence>
<dbReference type="SUPFAM" id="SSF143034">
    <property type="entry name" value="L35p-like"/>
    <property type="match status" value="1"/>
</dbReference>
<dbReference type="Gene3D" id="4.10.410.60">
    <property type="match status" value="1"/>
</dbReference>
<reference evidence="5 6" key="1">
    <citation type="journal article" date="2021" name="Sci. Rep.">
        <title>The genome of the diatom Chaetoceros tenuissimus carries an ancient integrated fragment of an extant virus.</title>
        <authorList>
            <person name="Hongo Y."/>
            <person name="Kimura K."/>
            <person name="Takaki Y."/>
            <person name="Yoshida Y."/>
            <person name="Baba S."/>
            <person name="Kobayashi G."/>
            <person name="Nagasaki K."/>
            <person name="Hano T."/>
            <person name="Tomaru Y."/>
        </authorList>
    </citation>
    <scope>NUCLEOTIDE SEQUENCE [LARGE SCALE GENOMIC DNA]</scope>
    <source>
        <strain evidence="5 6">NIES-3715</strain>
    </source>
</reference>
<keyword evidence="2" id="KW-0689">Ribosomal protein</keyword>
<sequence>MNFLSKLSTSIMQSALLPQAREMGTKACIKTNKAAAKRIRVRGSGSVKRNKGGFAHNTGYKTRQRSNRTGQTTGIAEPAIEKRMRRLIGK</sequence>
<dbReference type="InterPro" id="IPR021137">
    <property type="entry name" value="Ribosomal_bL35-like"/>
</dbReference>
<comment type="caution">
    <text evidence="5">The sequence shown here is derived from an EMBL/GenBank/DDBJ whole genome shotgun (WGS) entry which is preliminary data.</text>
</comment>